<gene>
    <name evidence="1" type="ORF">L6452_01867</name>
</gene>
<comment type="caution">
    <text evidence="1">The sequence shown here is derived from an EMBL/GenBank/DDBJ whole genome shotgun (WGS) entry which is preliminary data.</text>
</comment>
<evidence type="ECO:0000313" key="1">
    <source>
        <dbReference type="EMBL" id="KAI3770725.1"/>
    </source>
</evidence>
<keyword evidence="2" id="KW-1185">Reference proteome</keyword>
<reference evidence="1 2" key="2">
    <citation type="journal article" date="2022" name="Mol. Ecol. Resour.">
        <title>The genomes of chicory, endive, great burdock and yacon provide insights into Asteraceae paleo-polyploidization history and plant inulin production.</title>
        <authorList>
            <person name="Fan W."/>
            <person name="Wang S."/>
            <person name="Wang H."/>
            <person name="Wang A."/>
            <person name="Jiang F."/>
            <person name="Liu H."/>
            <person name="Zhao H."/>
            <person name="Xu D."/>
            <person name="Zhang Y."/>
        </authorList>
    </citation>
    <scope>NUCLEOTIDE SEQUENCE [LARGE SCALE GENOMIC DNA]</scope>
    <source>
        <strain evidence="2">cv. Niubang</strain>
    </source>
</reference>
<evidence type="ECO:0000313" key="2">
    <source>
        <dbReference type="Proteomes" id="UP001055879"/>
    </source>
</evidence>
<sequence length="105" mass="11771">MVGLGLIHTKCEEGNKKRNKILIKQKHKDGGSNCNYKEHSAPALFCLCHPPAFNSLRHSESRSLSQSLIQAVLSCIVGVFALHPSPTHLRREPKNGRRVQSRDFN</sequence>
<accession>A0ACB9FIT9</accession>
<protein>
    <submittedName>
        <fullName evidence="1">Uncharacterized protein</fullName>
    </submittedName>
</protein>
<name>A0ACB9FIT9_ARCLA</name>
<reference evidence="2" key="1">
    <citation type="journal article" date="2022" name="Mol. Ecol. Resour.">
        <title>The genomes of chicory, endive, great burdock and yacon provide insights into Asteraceae palaeo-polyploidization history and plant inulin production.</title>
        <authorList>
            <person name="Fan W."/>
            <person name="Wang S."/>
            <person name="Wang H."/>
            <person name="Wang A."/>
            <person name="Jiang F."/>
            <person name="Liu H."/>
            <person name="Zhao H."/>
            <person name="Xu D."/>
            <person name="Zhang Y."/>
        </authorList>
    </citation>
    <scope>NUCLEOTIDE SEQUENCE [LARGE SCALE GENOMIC DNA]</scope>
    <source>
        <strain evidence="2">cv. Niubang</strain>
    </source>
</reference>
<dbReference type="Proteomes" id="UP001055879">
    <property type="component" value="Linkage Group LG01"/>
</dbReference>
<organism evidence="1 2">
    <name type="scientific">Arctium lappa</name>
    <name type="common">Greater burdock</name>
    <name type="synonym">Lappa major</name>
    <dbReference type="NCBI Taxonomy" id="4217"/>
    <lineage>
        <taxon>Eukaryota</taxon>
        <taxon>Viridiplantae</taxon>
        <taxon>Streptophyta</taxon>
        <taxon>Embryophyta</taxon>
        <taxon>Tracheophyta</taxon>
        <taxon>Spermatophyta</taxon>
        <taxon>Magnoliopsida</taxon>
        <taxon>eudicotyledons</taxon>
        <taxon>Gunneridae</taxon>
        <taxon>Pentapetalae</taxon>
        <taxon>asterids</taxon>
        <taxon>campanulids</taxon>
        <taxon>Asterales</taxon>
        <taxon>Asteraceae</taxon>
        <taxon>Carduoideae</taxon>
        <taxon>Cardueae</taxon>
        <taxon>Arctiinae</taxon>
        <taxon>Arctium</taxon>
    </lineage>
</organism>
<proteinExistence type="predicted"/>
<dbReference type="EMBL" id="CM042047">
    <property type="protein sequence ID" value="KAI3770725.1"/>
    <property type="molecule type" value="Genomic_DNA"/>
</dbReference>